<dbReference type="Proteomes" id="UP000830116">
    <property type="component" value="Chromosome"/>
</dbReference>
<accession>A0ABY4CAI1</accession>
<gene>
    <name evidence="5 7" type="primary">rplS</name>
    <name evidence="7" type="ORF">MNR06_02995</name>
</gene>
<proteinExistence type="inferred from homology"/>
<name>A0ABY4CAI1_9BACT</name>
<dbReference type="InterPro" id="IPR001857">
    <property type="entry name" value="Ribosomal_bL19"/>
</dbReference>
<comment type="similarity">
    <text evidence="1 5 6">Belongs to the bacterial ribosomal protein bL19 family.</text>
</comment>
<dbReference type="GO" id="GO:0005840">
    <property type="term" value="C:ribosome"/>
    <property type="evidence" value="ECO:0007669"/>
    <property type="project" value="UniProtKB-KW"/>
</dbReference>
<keyword evidence="8" id="KW-1185">Reference proteome</keyword>
<dbReference type="SUPFAM" id="SSF50104">
    <property type="entry name" value="Translation proteins SH3-like domain"/>
    <property type="match status" value="1"/>
</dbReference>
<dbReference type="PANTHER" id="PTHR15680">
    <property type="entry name" value="RIBOSOMAL PROTEIN L19"/>
    <property type="match status" value="1"/>
</dbReference>
<dbReference type="Gene3D" id="2.30.30.790">
    <property type="match status" value="1"/>
</dbReference>
<keyword evidence="3 5" id="KW-0687">Ribonucleoprotein</keyword>
<reference evidence="7" key="1">
    <citation type="submission" date="2022-03" db="EMBL/GenBank/DDBJ databases">
        <title>Genome Identification and Characterization of new species Bdellovibrio reynosense LBG001 sp. nov. from a Mexico soil sample.</title>
        <authorList>
            <person name="Camilli A."/>
            <person name="Ajao Y."/>
            <person name="Guo X."/>
        </authorList>
    </citation>
    <scope>NUCLEOTIDE SEQUENCE</scope>
    <source>
        <strain evidence="7">LBG001</strain>
    </source>
</reference>
<dbReference type="PRINTS" id="PR00061">
    <property type="entry name" value="RIBOSOMALL19"/>
</dbReference>
<evidence type="ECO:0000313" key="8">
    <source>
        <dbReference type="Proteomes" id="UP000830116"/>
    </source>
</evidence>
<dbReference type="InterPro" id="IPR018257">
    <property type="entry name" value="Ribosomal_bL19_CS"/>
</dbReference>
<comment type="function">
    <text evidence="5 6">This protein is located at the 30S-50S ribosomal subunit interface and may play a role in the structure and function of the aminoacyl-tRNA binding site.</text>
</comment>
<dbReference type="RefSeq" id="WP_243538539.1">
    <property type="nucleotide sequence ID" value="NZ_CP093442.1"/>
</dbReference>
<organism evidence="7 8">
    <name type="scientific">Bdellovibrio reynosensis</name>
    <dbReference type="NCBI Taxonomy" id="2835041"/>
    <lineage>
        <taxon>Bacteria</taxon>
        <taxon>Pseudomonadati</taxon>
        <taxon>Bdellovibrionota</taxon>
        <taxon>Bdellovibrionia</taxon>
        <taxon>Bdellovibrionales</taxon>
        <taxon>Pseudobdellovibrionaceae</taxon>
        <taxon>Bdellovibrio</taxon>
    </lineage>
</organism>
<evidence type="ECO:0000256" key="1">
    <source>
        <dbReference type="ARBA" id="ARBA00005781"/>
    </source>
</evidence>
<dbReference type="InterPro" id="IPR008991">
    <property type="entry name" value="Translation_prot_SH3-like_sf"/>
</dbReference>
<protein>
    <recommendedName>
        <fullName evidence="4 5">Large ribosomal subunit protein bL19</fullName>
    </recommendedName>
</protein>
<dbReference type="PIRSF" id="PIRSF002191">
    <property type="entry name" value="Ribosomal_L19"/>
    <property type="match status" value="1"/>
</dbReference>
<evidence type="ECO:0000256" key="2">
    <source>
        <dbReference type="ARBA" id="ARBA00022980"/>
    </source>
</evidence>
<evidence type="ECO:0000256" key="6">
    <source>
        <dbReference type="RuleBase" id="RU000559"/>
    </source>
</evidence>
<dbReference type="NCBIfam" id="TIGR01024">
    <property type="entry name" value="rplS_bact"/>
    <property type="match status" value="1"/>
</dbReference>
<sequence>MAKETNLVRRVSVKAANKNIQSFDSGDTVNVYVKVKEGEKERVQLYKGIVTKIQGSGAAKSFTVRKISAGVGVERTFPFASPALDKVEIVNTGKVRRSKLYFLRGLEGKAAKIQSELVSAKSAATTEA</sequence>
<evidence type="ECO:0000256" key="5">
    <source>
        <dbReference type="HAMAP-Rule" id="MF_00402"/>
    </source>
</evidence>
<dbReference type="Pfam" id="PF01245">
    <property type="entry name" value="Ribosomal_L19"/>
    <property type="match status" value="1"/>
</dbReference>
<evidence type="ECO:0000256" key="3">
    <source>
        <dbReference type="ARBA" id="ARBA00023274"/>
    </source>
</evidence>
<dbReference type="HAMAP" id="MF_00402">
    <property type="entry name" value="Ribosomal_bL19"/>
    <property type="match status" value="1"/>
</dbReference>
<dbReference type="PROSITE" id="PS01015">
    <property type="entry name" value="RIBOSOMAL_L19"/>
    <property type="match status" value="1"/>
</dbReference>
<dbReference type="PANTHER" id="PTHR15680:SF9">
    <property type="entry name" value="LARGE RIBOSOMAL SUBUNIT PROTEIN BL19M"/>
    <property type="match status" value="1"/>
</dbReference>
<keyword evidence="2 5" id="KW-0689">Ribosomal protein</keyword>
<dbReference type="EMBL" id="CP093442">
    <property type="protein sequence ID" value="UOF01920.1"/>
    <property type="molecule type" value="Genomic_DNA"/>
</dbReference>
<evidence type="ECO:0000313" key="7">
    <source>
        <dbReference type="EMBL" id="UOF01920.1"/>
    </source>
</evidence>
<evidence type="ECO:0000256" key="4">
    <source>
        <dbReference type="ARBA" id="ARBA00035171"/>
    </source>
</evidence>
<dbReference type="InterPro" id="IPR038657">
    <property type="entry name" value="Ribosomal_bL19_sf"/>
</dbReference>